<dbReference type="AlphaFoldDB" id="A0A182SDZ4"/>
<organism evidence="2 3">
    <name type="scientific">Anopheles maculatus</name>
    <dbReference type="NCBI Taxonomy" id="74869"/>
    <lineage>
        <taxon>Eukaryota</taxon>
        <taxon>Metazoa</taxon>
        <taxon>Ecdysozoa</taxon>
        <taxon>Arthropoda</taxon>
        <taxon>Hexapoda</taxon>
        <taxon>Insecta</taxon>
        <taxon>Pterygota</taxon>
        <taxon>Neoptera</taxon>
        <taxon>Endopterygota</taxon>
        <taxon>Diptera</taxon>
        <taxon>Nematocera</taxon>
        <taxon>Culicoidea</taxon>
        <taxon>Culicidae</taxon>
        <taxon>Anophelinae</taxon>
        <taxon>Anopheles</taxon>
        <taxon>Anopheles maculatus group</taxon>
    </lineage>
</organism>
<reference evidence="2" key="2">
    <citation type="submission" date="2020-05" db="UniProtKB">
        <authorList>
            <consortium name="EnsemblMetazoa"/>
        </authorList>
    </citation>
    <scope>IDENTIFICATION</scope>
    <source>
        <strain evidence="2">maculatus3</strain>
    </source>
</reference>
<feature type="region of interest" description="Disordered" evidence="1">
    <location>
        <begin position="64"/>
        <end position="180"/>
    </location>
</feature>
<evidence type="ECO:0000313" key="2">
    <source>
        <dbReference type="EnsemblMetazoa" id="AMAM004851-PA"/>
    </source>
</evidence>
<feature type="compositionally biased region" description="Polar residues" evidence="1">
    <location>
        <begin position="128"/>
        <end position="137"/>
    </location>
</feature>
<dbReference type="Proteomes" id="UP000075901">
    <property type="component" value="Unassembled WGS sequence"/>
</dbReference>
<evidence type="ECO:0000313" key="3">
    <source>
        <dbReference type="Proteomes" id="UP000075901"/>
    </source>
</evidence>
<accession>A0A182SDZ4</accession>
<dbReference type="VEuPathDB" id="VectorBase:AMAM004851"/>
<name>A0A182SDZ4_9DIPT</name>
<feature type="region of interest" description="Disordered" evidence="1">
    <location>
        <begin position="198"/>
        <end position="226"/>
    </location>
</feature>
<feature type="compositionally biased region" description="Polar residues" evidence="1">
    <location>
        <begin position="206"/>
        <end position="219"/>
    </location>
</feature>
<sequence length="226" mass="23289">MLLLLLDRDRQSGRMRSTASPPPTYRSNVGSLLRIPLSSRYNNGSSNSIFGGISGIISGAVGGGGSSNSVNHAPPPTIHADLQVNSSPNPYGSDGHSTLPPSYRSVNLQPSPTVPDTLQRPSQPPTTVPGTSSSNAASPAAGIVRSGSNRSPAGKDANLISEDNTHPTTVPNRTSAPGVNHHAASIIKIDDRCSSTVDEQGVVGSRQRNSIPNSVSLIDTGSEEAP</sequence>
<feature type="compositionally biased region" description="Polar residues" evidence="1">
    <location>
        <begin position="83"/>
        <end position="121"/>
    </location>
</feature>
<feature type="compositionally biased region" description="Polar residues" evidence="1">
    <location>
        <begin position="14"/>
        <end position="27"/>
    </location>
</feature>
<keyword evidence="3" id="KW-1185">Reference proteome</keyword>
<protein>
    <submittedName>
        <fullName evidence="2">Uncharacterized protein</fullName>
    </submittedName>
</protein>
<proteinExistence type="predicted"/>
<reference evidence="3" key="1">
    <citation type="submission" date="2013-09" db="EMBL/GenBank/DDBJ databases">
        <title>The Genome Sequence of Anopheles maculatus species B.</title>
        <authorList>
            <consortium name="The Broad Institute Genomics Platform"/>
            <person name="Neafsey D.E."/>
            <person name="Besansky N."/>
            <person name="Howell P."/>
            <person name="Walton C."/>
            <person name="Young S.K."/>
            <person name="Zeng Q."/>
            <person name="Gargeya S."/>
            <person name="Fitzgerald M."/>
            <person name="Haas B."/>
            <person name="Abouelleil A."/>
            <person name="Allen A.W."/>
            <person name="Alvarado L."/>
            <person name="Arachchi H.M."/>
            <person name="Berlin A.M."/>
            <person name="Chapman S.B."/>
            <person name="Gainer-Dewar J."/>
            <person name="Goldberg J."/>
            <person name="Griggs A."/>
            <person name="Gujja S."/>
            <person name="Hansen M."/>
            <person name="Howarth C."/>
            <person name="Imamovic A."/>
            <person name="Ireland A."/>
            <person name="Larimer J."/>
            <person name="McCowan C."/>
            <person name="Murphy C."/>
            <person name="Pearson M."/>
            <person name="Poon T.W."/>
            <person name="Priest M."/>
            <person name="Roberts A."/>
            <person name="Saif S."/>
            <person name="Shea T."/>
            <person name="Sisk P."/>
            <person name="Sykes S."/>
            <person name="Wortman J."/>
            <person name="Nusbaum C."/>
            <person name="Birren B."/>
        </authorList>
    </citation>
    <scope>NUCLEOTIDE SEQUENCE [LARGE SCALE GENOMIC DNA]</scope>
    <source>
        <strain evidence="3">maculatus3</strain>
    </source>
</reference>
<dbReference type="EnsemblMetazoa" id="AMAM004851-RA">
    <property type="protein sequence ID" value="AMAM004851-PA"/>
    <property type="gene ID" value="AMAM004851"/>
</dbReference>
<feature type="region of interest" description="Disordered" evidence="1">
    <location>
        <begin position="7"/>
        <end position="27"/>
    </location>
</feature>
<evidence type="ECO:0000256" key="1">
    <source>
        <dbReference type="SAM" id="MobiDB-lite"/>
    </source>
</evidence>
<feature type="compositionally biased region" description="Polar residues" evidence="1">
    <location>
        <begin position="166"/>
        <end position="177"/>
    </location>
</feature>